<evidence type="ECO:0000313" key="3">
    <source>
        <dbReference type="Proteomes" id="UP000002941"/>
    </source>
</evidence>
<dbReference type="PATRIC" id="fig|1125718.3.peg.2803"/>
<keyword evidence="1" id="KW-0812">Transmembrane</keyword>
<gene>
    <name evidence="2" type="ORF">HMPREF1318_0236</name>
</gene>
<comment type="caution">
    <text evidence="2">The sequence shown here is derived from an EMBL/GenBank/DDBJ whole genome shotgun (WGS) entry which is preliminary data.</text>
</comment>
<proteinExistence type="predicted"/>
<keyword evidence="3" id="KW-1185">Reference proteome</keyword>
<name>J1GU59_9ACTO</name>
<evidence type="ECO:0000313" key="2">
    <source>
        <dbReference type="EMBL" id="EJF36483.1"/>
    </source>
</evidence>
<keyword evidence="1" id="KW-1133">Transmembrane helix</keyword>
<sequence length="62" mass="7391">MRLLRRLRVVPVLRRLRLLPVLRRLLVVPVVLVIVVLLRRHSRRRVEGTPSARRPLCHFDPT</sequence>
<evidence type="ECO:0000256" key="1">
    <source>
        <dbReference type="SAM" id="Phobius"/>
    </source>
</evidence>
<keyword evidence="1" id="KW-0472">Membrane</keyword>
<feature type="transmembrane region" description="Helical" evidence="1">
    <location>
        <begin position="21"/>
        <end position="38"/>
    </location>
</feature>
<dbReference type="Proteomes" id="UP000002941">
    <property type="component" value="Unassembled WGS sequence"/>
</dbReference>
<protein>
    <submittedName>
        <fullName evidence="2">Uncharacterized protein</fullName>
    </submittedName>
</protein>
<dbReference type="AlphaFoldDB" id="J1GU59"/>
<reference evidence="2 3" key="1">
    <citation type="submission" date="2012-05" db="EMBL/GenBank/DDBJ databases">
        <authorList>
            <person name="Harkins D.M."/>
            <person name="Madupu R."/>
            <person name="Durkin A.S."/>
            <person name="Torralba M."/>
            <person name="Methe B."/>
            <person name="Sutton G.G."/>
            <person name="Nelson K.E."/>
        </authorList>
    </citation>
    <scope>NUCLEOTIDE SEQUENCE [LARGE SCALE GENOMIC DNA]</scope>
    <source>
        <strain evidence="2 3">F0489</strain>
    </source>
</reference>
<organism evidence="2 3">
    <name type="scientific">Actinomyces massiliensis F0489</name>
    <dbReference type="NCBI Taxonomy" id="1125718"/>
    <lineage>
        <taxon>Bacteria</taxon>
        <taxon>Bacillati</taxon>
        <taxon>Actinomycetota</taxon>
        <taxon>Actinomycetes</taxon>
        <taxon>Actinomycetales</taxon>
        <taxon>Actinomycetaceae</taxon>
        <taxon>Actinomyces</taxon>
    </lineage>
</organism>
<dbReference type="EMBL" id="AKFT01000218">
    <property type="protein sequence ID" value="EJF36483.1"/>
    <property type="molecule type" value="Genomic_DNA"/>
</dbReference>
<accession>J1GU59</accession>